<dbReference type="InterPro" id="IPR008969">
    <property type="entry name" value="CarboxyPept-like_regulatory"/>
</dbReference>
<accession>A0A1I7AH86</accession>
<proteinExistence type="predicted"/>
<dbReference type="EMBL" id="FPAS01000003">
    <property type="protein sequence ID" value="SFT74307.1"/>
    <property type="molecule type" value="Genomic_DNA"/>
</dbReference>
<name>A0A1I7AH86_9FLAO</name>
<dbReference type="SUPFAM" id="SSF49464">
    <property type="entry name" value="Carboxypeptidase regulatory domain-like"/>
    <property type="match status" value="1"/>
</dbReference>
<feature type="signal peptide" evidence="1">
    <location>
        <begin position="1"/>
        <end position="18"/>
    </location>
</feature>
<evidence type="ECO:0000256" key="1">
    <source>
        <dbReference type="SAM" id="SignalP"/>
    </source>
</evidence>
<dbReference type="Proteomes" id="UP000236454">
    <property type="component" value="Unassembled WGS sequence"/>
</dbReference>
<dbReference type="STRING" id="477690.SAMN05216474_2090"/>
<feature type="domain" description="TonB-dependent receptor plug" evidence="2">
    <location>
        <begin position="142"/>
        <end position="213"/>
    </location>
</feature>
<dbReference type="Pfam" id="PF07715">
    <property type="entry name" value="Plug"/>
    <property type="match status" value="1"/>
</dbReference>
<gene>
    <name evidence="3" type="ORF">SAMN05216474_2090</name>
</gene>
<protein>
    <submittedName>
        <fullName evidence="3">TonB-dependent Receptor Plug Domain</fullName>
    </submittedName>
</protein>
<dbReference type="OrthoDB" id="1108759at2"/>
<keyword evidence="1" id="KW-0732">Signal</keyword>
<dbReference type="AlphaFoldDB" id="A0A1I7AH86"/>
<sequence>MKLLHLTFFLLLSSLVWGQTASVEGRVVDKDNDGFYGATIYVQEDSLKYHTRSNSDGYYQLQVPSSKEITLIIYSEAELFSYTLNLAPNESKKLPKTKFSIQNYTEVEIAGTKKENIASIEKIDINAIPIPGGSVERSLIYSTAASSNNELSNNYNVRGGNYNENLVYVNNILIYRPFLTRSGQQEGMSFINPDFVEDISFSAGGFSANYGDRLSSVLDITYKKPKEFKATANGSLLGASFHVEDKISPRFNYIVGARYRSNGYLLNALPTTGAYNPIFFDVQFLTNYELTEKLTWSFLGHLSSNNYRFAPITQVTNFGTINEAYSFRVYFDGQEQTRFRTFTGATSLNWNASKRLKMNAYASVFNTNESENFTVRGQYFINQLETDPSKENVGDSIATLGVGTYIDHGRNELNARIYALAYNGEYQIKELIERRYFDEYKDKGKFTFGIRGQVEQFDDVLSEWRMLDSAGYSLPQAPSDEIELYNVIKAQNTLHTFRANGYIMYSQRFEKLISNYPAKIVTRQLDSLGKRVRNVYYDTVESSKSRWSFNAGLRGGYTAFNNEFYITPRANISFFPKKYYVKNGETKRRYVRYHFSTGLYYQPPFYRELRSFDGTLNTDIKSQKSAHFVAGMDYQFEMWDRATPFKLSTEAYYKYMWDVNPYEVDNVRIRYYTTNNAVAFAYGLDFNMNGEFIPGMQSFLKVGLLHTAEDLLDDFYYEYINTDGDVITGASENQTIADSNRVEPGYIPRPSDQWVNIAVLFQDRMPVYEKFTVSLGINYGYKLPYGPPDFERYKDVLRQRAYFRTDIGFGYDFLYNSSKEDRRGVFRHLEKCNLSFEIWNLLGIENVLSQQWIQDVNGRYYAIPNYLTSRRFNLKLNIAF</sequence>
<feature type="chain" id="PRO_5014686542" evidence="1">
    <location>
        <begin position="19"/>
        <end position="880"/>
    </location>
</feature>
<evidence type="ECO:0000313" key="3">
    <source>
        <dbReference type="EMBL" id="SFT74307.1"/>
    </source>
</evidence>
<dbReference type="InterPro" id="IPR037066">
    <property type="entry name" value="Plug_dom_sf"/>
</dbReference>
<keyword evidence="4" id="KW-1185">Reference proteome</keyword>
<dbReference type="Gene3D" id="2.170.130.10">
    <property type="entry name" value="TonB-dependent receptor, plug domain"/>
    <property type="match status" value="1"/>
</dbReference>
<evidence type="ECO:0000259" key="2">
    <source>
        <dbReference type="Pfam" id="PF07715"/>
    </source>
</evidence>
<keyword evidence="3" id="KW-0675">Receptor</keyword>
<organism evidence="3 4">
    <name type="scientific">Lishizhenia tianjinensis</name>
    <dbReference type="NCBI Taxonomy" id="477690"/>
    <lineage>
        <taxon>Bacteria</taxon>
        <taxon>Pseudomonadati</taxon>
        <taxon>Bacteroidota</taxon>
        <taxon>Flavobacteriia</taxon>
        <taxon>Flavobacteriales</taxon>
        <taxon>Crocinitomicaceae</taxon>
        <taxon>Lishizhenia</taxon>
    </lineage>
</organism>
<dbReference type="InterPro" id="IPR012910">
    <property type="entry name" value="Plug_dom"/>
</dbReference>
<dbReference type="RefSeq" id="WP_090249160.1">
    <property type="nucleotide sequence ID" value="NZ_FPAS01000003.1"/>
</dbReference>
<reference evidence="3 4" key="1">
    <citation type="submission" date="2016-10" db="EMBL/GenBank/DDBJ databases">
        <authorList>
            <person name="de Groot N.N."/>
        </authorList>
    </citation>
    <scope>NUCLEOTIDE SEQUENCE [LARGE SCALE GENOMIC DNA]</scope>
    <source>
        <strain evidence="3 4">CGMCC 1.7005</strain>
    </source>
</reference>
<evidence type="ECO:0000313" key="4">
    <source>
        <dbReference type="Proteomes" id="UP000236454"/>
    </source>
</evidence>
<dbReference type="SUPFAM" id="SSF56935">
    <property type="entry name" value="Porins"/>
    <property type="match status" value="1"/>
</dbReference>